<dbReference type="GO" id="GO:0008270">
    <property type="term" value="F:zinc ion binding"/>
    <property type="evidence" value="ECO:0007669"/>
    <property type="project" value="InterPro"/>
</dbReference>
<evidence type="ECO:0000256" key="6">
    <source>
        <dbReference type="ARBA" id="ARBA00023242"/>
    </source>
</evidence>
<protein>
    <recommendedName>
        <fullName evidence="7">Zn(2)-C6 fungal-type domain-containing protein</fullName>
    </recommendedName>
</protein>
<evidence type="ECO:0000313" key="8">
    <source>
        <dbReference type="EMBL" id="KAB8073268.1"/>
    </source>
</evidence>
<evidence type="ECO:0000259" key="7">
    <source>
        <dbReference type="PROSITE" id="PS50048"/>
    </source>
</evidence>
<evidence type="ECO:0000256" key="2">
    <source>
        <dbReference type="ARBA" id="ARBA00022723"/>
    </source>
</evidence>
<evidence type="ECO:0000256" key="4">
    <source>
        <dbReference type="ARBA" id="ARBA00023125"/>
    </source>
</evidence>
<feature type="domain" description="Zn(2)-C6 fungal-type" evidence="7">
    <location>
        <begin position="13"/>
        <end position="43"/>
    </location>
</feature>
<keyword evidence="2" id="KW-0479">Metal-binding</keyword>
<dbReference type="EMBL" id="ML732230">
    <property type="protein sequence ID" value="KAB8073268.1"/>
    <property type="molecule type" value="Genomic_DNA"/>
</dbReference>
<organism evidence="8 9">
    <name type="scientific">Aspergillus leporis</name>
    <dbReference type="NCBI Taxonomy" id="41062"/>
    <lineage>
        <taxon>Eukaryota</taxon>
        <taxon>Fungi</taxon>
        <taxon>Dikarya</taxon>
        <taxon>Ascomycota</taxon>
        <taxon>Pezizomycotina</taxon>
        <taxon>Eurotiomycetes</taxon>
        <taxon>Eurotiomycetidae</taxon>
        <taxon>Eurotiales</taxon>
        <taxon>Aspergillaceae</taxon>
        <taxon>Aspergillus</taxon>
        <taxon>Aspergillus subgen. Circumdati</taxon>
    </lineage>
</organism>
<evidence type="ECO:0000313" key="9">
    <source>
        <dbReference type="Proteomes" id="UP000326565"/>
    </source>
</evidence>
<dbReference type="SMART" id="SM00906">
    <property type="entry name" value="Fungal_trans"/>
    <property type="match status" value="1"/>
</dbReference>
<accession>A0A5N5WXI6</accession>
<evidence type="ECO:0000256" key="5">
    <source>
        <dbReference type="ARBA" id="ARBA00023163"/>
    </source>
</evidence>
<dbReference type="GO" id="GO:0003677">
    <property type="term" value="F:DNA binding"/>
    <property type="evidence" value="ECO:0007669"/>
    <property type="project" value="UniProtKB-KW"/>
</dbReference>
<name>A0A5N5WXI6_9EURO</name>
<proteinExistence type="predicted"/>
<dbReference type="PANTHER" id="PTHR31001">
    <property type="entry name" value="UNCHARACTERIZED TRANSCRIPTIONAL REGULATORY PROTEIN"/>
    <property type="match status" value="1"/>
</dbReference>
<dbReference type="CDD" id="cd00067">
    <property type="entry name" value="GAL4"/>
    <property type="match status" value="1"/>
</dbReference>
<evidence type="ECO:0000256" key="1">
    <source>
        <dbReference type="ARBA" id="ARBA00004123"/>
    </source>
</evidence>
<keyword evidence="6" id="KW-0539">Nucleus</keyword>
<dbReference type="GO" id="GO:0005634">
    <property type="term" value="C:nucleus"/>
    <property type="evidence" value="ECO:0007669"/>
    <property type="project" value="UniProtKB-SubCell"/>
</dbReference>
<dbReference type="PROSITE" id="PS50048">
    <property type="entry name" value="ZN2_CY6_FUNGAL_2"/>
    <property type="match status" value="1"/>
</dbReference>
<dbReference type="GO" id="GO:0006351">
    <property type="term" value="P:DNA-templated transcription"/>
    <property type="evidence" value="ECO:0007669"/>
    <property type="project" value="InterPro"/>
</dbReference>
<dbReference type="Gene3D" id="4.10.240.10">
    <property type="entry name" value="Zn(2)-C6 fungal-type DNA-binding domain"/>
    <property type="match status" value="1"/>
</dbReference>
<dbReference type="PANTHER" id="PTHR31001:SF40">
    <property type="entry name" value="ZN(II)2CYS6 TRANSCRIPTION FACTOR (EUROFUNG)"/>
    <property type="match status" value="1"/>
</dbReference>
<evidence type="ECO:0000256" key="3">
    <source>
        <dbReference type="ARBA" id="ARBA00023015"/>
    </source>
</evidence>
<dbReference type="Pfam" id="PF00172">
    <property type="entry name" value="Zn_clus"/>
    <property type="match status" value="1"/>
</dbReference>
<dbReference type="GO" id="GO:0009893">
    <property type="term" value="P:positive regulation of metabolic process"/>
    <property type="evidence" value="ECO:0007669"/>
    <property type="project" value="UniProtKB-ARBA"/>
</dbReference>
<dbReference type="Pfam" id="PF04082">
    <property type="entry name" value="Fungal_trans"/>
    <property type="match status" value="1"/>
</dbReference>
<dbReference type="OrthoDB" id="4898680at2759"/>
<gene>
    <name evidence="8" type="ORF">BDV29DRAFT_191876</name>
</gene>
<keyword evidence="5" id="KW-0804">Transcription</keyword>
<keyword evidence="9" id="KW-1185">Reference proteome</keyword>
<dbReference type="AlphaFoldDB" id="A0A5N5WXI6"/>
<reference evidence="8 9" key="1">
    <citation type="submission" date="2019-04" db="EMBL/GenBank/DDBJ databases">
        <title>Friends and foes A comparative genomics study of 23 Aspergillus species from section Flavi.</title>
        <authorList>
            <consortium name="DOE Joint Genome Institute"/>
            <person name="Kjaerbolling I."/>
            <person name="Vesth T."/>
            <person name="Frisvad J.C."/>
            <person name="Nybo J.L."/>
            <person name="Theobald S."/>
            <person name="Kildgaard S."/>
            <person name="Isbrandt T."/>
            <person name="Kuo A."/>
            <person name="Sato A."/>
            <person name="Lyhne E.K."/>
            <person name="Kogle M.E."/>
            <person name="Wiebenga A."/>
            <person name="Kun R.S."/>
            <person name="Lubbers R.J."/>
            <person name="Makela M.R."/>
            <person name="Barry K."/>
            <person name="Chovatia M."/>
            <person name="Clum A."/>
            <person name="Daum C."/>
            <person name="Haridas S."/>
            <person name="He G."/>
            <person name="LaButti K."/>
            <person name="Lipzen A."/>
            <person name="Mondo S."/>
            <person name="Riley R."/>
            <person name="Salamov A."/>
            <person name="Simmons B.A."/>
            <person name="Magnuson J.K."/>
            <person name="Henrissat B."/>
            <person name="Mortensen U.H."/>
            <person name="Larsen T.O."/>
            <person name="Devries R.P."/>
            <person name="Grigoriev I.V."/>
            <person name="Machida M."/>
            <person name="Baker S.E."/>
            <person name="Andersen M.R."/>
        </authorList>
    </citation>
    <scope>NUCLEOTIDE SEQUENCE [LARGE SCALE GENOMIC DNA]</scope>
    <source>
        <strain evidence="8 9">CBS 151.66</strain>
    </source>
</reference>
<sequence>MLPTRCRNGRQPACEACRRRKLACDHNLHMCQRCERLSVECVYLENSSSYGKLERQKNPRHGMRKSPRMVHTSVSHSRLILHQPAPVLSGGSAEYLGPTNFTSIFMEHSDHFEVEDALNVSSNKNVQQCPEPNSLHHHASDISPQLLQIGTQVLRDIPDEQSCKILFLKHVNRITLNGRRKEHLADLACLIFKNSMSPLVPNEDPDQWMDSFAGKDLRWEALGILFTYWTFGAVSSSRESAIISQLKRKHERFTDPKKTDASFQELCLFFDILTVNLLYKHNILESIISGDKSLTCWRQHGDLIAVTTSLGLHRESVSDSQKVTLQHEMKRRVYAAVFNIDKVLATFTGRPPLLNRLHSSTKIPLDLGDETILAARIQESPAKLDANGWNHDGQIHSTTILRARTMFAKIRDEILEITSNSGSESIVDRALDLKNQTIIVHAHLPAFITYVARDTEKPDAPGDRLRHNHTQQDLVNVSQEMLELTLIFWKSQDHFTGLHSDFEWLAMSYAVPSSGILCLELLRQASHPQTYNIHFPRSEVIQSLCLLVGFLDWVRPTASRRDSNLFVTRILRRVLDRILDTTPASSDLLAGPHPFIDPNLQDGAFENPDYQHELLNTFEWLDWDGGSIDFVST</sequence>
<dbReference type="CDD" id="cd12148">
    <property type="entry name" value="fungal_TF_MHR"/>
    <property type="match status" value="1"/>
</dbReference>
<keyword evidence="4" id="KW-0238">DNA-binding</keyword>
<keyword evidence="3" id="KW-0805">Transcription regulation</keyword>
<dbReference type="Proteomes" id="UP000326565">
    <property type="component" value="Unassembled WGS sequence"/>
</dbReference>
<dbReference type="SMART" id="SM00066">
    <property type="entry name" value="GAL4"/>
    <property type="match status" value="1"/>
</dbReference>
<dbReference type="GO" id="GO:0000981">
    <property type="term" value="F:DNA-binding transcription factor activity, RNA polymerase II-specific"/>
    <property type="evidence" value="ECO:0007669"/>
    <property type="project" value="InterPro"/>
</dbReference>
<dbReference type="InterPro" id="IPR036864">
    <property type="entry name" value="Zn2-C6_fun-type_DNA-bd_sf"/>
</dbReference>
<dbReference type="InterPro" id="IPR001138">
    <property type="entry name" value="Zn2Cys6_DnaBD"/>
</dbReference>
<comment type="subcellular location">
    <subcellularLocation>
        <location evidence="1">Nucleus</location>
    </subcellularLocation>
</comment>
<dbReference type="InterPro" id="IPR050613">
    <property type="entry name" value="Sec_Metabolite_Reg"/>
</dbReference>
<dbReference type="PROSITE" id="PS00463">
    <property type="entry name" value="ZN2_CY6_FUNGAL_1"/>
    <property type="match status" value="1"/>
</dbReference>
<dbReference type="InterPro" id="IPR007219">
    <property type="entry name" value="XnlR_reg_dom"/>
</dbReference>
<dbReference type="SUPFAM" id="SSF57701">
    <property type="entry name" value="Zn2/Cys6 DNA-binding domain"/>
    <property type="match status" value="1"/>
</dbReference>